<name>A0AAE9K933_9LEPT</name>
<dbReference type="AlphaFoldDB" id="A0AAE9K933"/>
<dbReference type="RefSeq" id="WP_004428559.1">
    <property type="nucleotide sequence ID" value="NZ_CP091928.1"/>
</dbReference>
<organism evidence="1 2">
    <name type="scientific">Leptospira noguchii</name>
    <dbReference type="NCBI Taxonomy" id="28182"/>
    <lineage>
        <taxon>Bacteria</taxon>
        <taxon>Pseudomonadati</taxon>
        <taxon>Spirochaetota</taxon>
        <taxon>Spirochaetia</taxon>
        <taxon>Leptospirales</taxon>
        <taxon>Leptospiraceae</taxon>
        <taxon>Leptospira</taxon>
    </lineage>
</organism>
<evidence type="ECO:0000313" key="1">
    <source>
        <dbReference type="EMBL" id="UOG57660.1"/>
    </source>
</evidence>
<dbReference type="EMBL" id="CP091957">
    <property type="protein sequence ID" value="UOG57660.1"/>
    <property type="molecule type" value="Genomic_DNA"/>
</dbReference>
<gene>
    <name evidence="1" type="ORF">MAL03_05895</name>
</gene>
<protein>
    <submittedName>
        <fullName evidence="1">Uncharacterized protein</fullName>
    </submittedName>
</protein>
<accession>A0AAE9K933</accession>
<reference evidence="1" key="1">
    <citation type="submission" date="2022-02" db="EMBL/GenBank/DDBJ databases">
        <title>The genetically variable rfb locus in Leptospira is a mobile cassette and a molecular signature of serovar identity.</title>
        <authorList>
            <person name="Nieves C."/>
            <person name="Vincent A.T."/>
            <person name="Zarantonelli L."/>
            <person name="Picardeau M."/>
            <person name="Veyrier F.J."/>
            <person name="Buschiazzo A."/>
        </authorList>
    </citation>
    <scope>NUCLEOTIDE SEQUENCE</scope>
    <source>
        <strain evidence="1">IP1512017</strain>
    </source>
</reference>
<sequence length="52" mass="6231">MEIHFSTTLLKYFLREWTYLHSSMDLSPSGAKSKFLKDLVLILEFDFQMKPF</sequence>
<proteinExistence type="predicted"/>
<dbReference type="Proteomes" id="UP000829829">
    <property type="component" value="Chromosome 1"/>
</dbReference>
<evidence type="ECO:0000313" key="2">
    <source>
        <dbReference type="Proteomes" id="UP000829829"/>
    </source>
</evidence>